<dbReference type="EMBL" id="OV651817">
    <property type="protein sequence ID" value="CAH1110661.1"/>
    <property type="molecule type" value="Genomic_DNA"/>
</dbReference>
<keyword evidence="3" id="KW-1185">Reference proteome</keyword>
<evidence type="ECO:0000313" key="3">
    <source>
        <dbReference type="Proteomes" id="UP001153636"/>
    </source>
</evidence>
<dbReference type="OrthoDB" id="6765055at2759"/>
<reference evidence="2" key="1">
    <citation type="submission" date="2022-01" db="EMBL/GenBank/DDBJ databases">
        <authorList>
            <person name="King R."/>
        </authorList>
    </citation>
    <scope>NUCLEOTIDE SEQUENCE</scope>
</reference>
<gene>
    <name evidence="2" type="ORF">PSYICH_LOCUS11633</name>
</gene>
<dbReference type="Proteomes" id="UP001153636">
    <property type="component" value="Chromosome 5"/>
</dbReference>
<sequence length="119" mass="14269">MRHLLKFKKKIYKTKTRPVDTYGSEVWKENKKEKHSLEIFEQIMLRKIYGGNKVDNVWLRRTNVEINKFCREPSIKTVARAQRIRLLEHVARLTDERPTKQVLTGKITGRRRRGRPPTK</sequence>
<organism evidence="2 3">
    <name type="scientific">Psylliodes chrysocephalus</name>
    <dbReference type="NCBI Taxonomy" id="3402493"/>
    <lineage>
        <taxon>Eukaryota</taxon>
        <taxon>Metazoa</taxon>
        <taxon>Ecdysozoa</taxon>
        <taxon>Arthropoda</taxon>
        <taxon>Hexapoda</taxon>
        <taxon>Insecta</taxon>
        <taxon>Pterygota</taxon>
        <taxon>Neoptera</taxon>
        <taxon>Endopterygota</taxon>
        <taxon>Coleoptera</taxon>
        <taxon>Polyphaga</taxon>
        <taxon>Cucujiformia</taxon>
        <taxon>Chrysomeloidea</taxon>
        <taxon>Chrysomelidae</taxon>
        <taxon>Galerucinae</taxon>
        <taxon>Alticini</taxon>
        <taxon>Psylliodes</taxon>
    </lineage>
</organism>
<feature type="compositionally biased region" description="Basic residues" evidence="1">
    <location>
        <begin position="108"/>
        <end position="119"/>
    </location>
</feature>
<name>A0A9P0GH65_9CUCU</name>
<evidence type="ECO:0000256" key="1">
    <source>
        <dbReference type="SAM" id="MobiDB-lite"/>
    </source>
</evidence>
<evidence type="ECO:0000313" key="2">
    <source>
        <dbReference type="EMBL" id="CAH1110661.1"/>
    </source>
</evidence>
<protein>
    <submittedName>
        <fullName evidence="2">Uncharacterized protein</fullName>
    </submittedName>
</protein>
<feature type="region of interest" description="Disordered" evidence="1">
    <location>
        <begin position="97"/>
        <end position="119"/>
    </location>
</feature>
<dbReference type="AlphaFoldDB" id="A0A9P0GH65"/>
<accession>A0A9P0GH65</accession>
<proteinExistence type="predicted"/>